<dbReference type="RefSeq" id="WP_106290561.1">
    <property type="nucleotide sequence ID" value="NZ_PVTH01000001.1"/>
</dbReference>
<dbReference type="Proteomes" id="UP000238034">
    <property type="component" value="Unassembled WGS sequence"/>
</dbReference>
<dbReference type="InterPro" id="IPR041657">
    <property type="entry name" value="HTH_17"/>
</dbReference>
<organism evidence="2 3">
    <name type="scientific">Arcticibacter pallidicorallinus</name>
    <dbReference type="NCBI Taxonomy" id="1259464"/>
    <lineage>
        <taxon>Bacteria</taxon>
        <taxon>Pseudomonadati</taxon>
        <taxon>Bacteroidota</taxon>
        <taxon>Sphingobacteriia</taxon>
        <taxon>Sphingobacteriales</taxon>
        <taxon>Sphingobacteriaceae</taxon>
        <taxon>Arcticibacter</taxon>
    </lineage>
</organism>
<feature type="domain" description="Helix-turn-helix" evidence="1">
    <location>
        <begin position="63"/>
        <end position="104"/>
    </location>
</feature>
<dbReference type="AlphaFoldDB" id="A0A2T0UBK7"/>
<evidence type="ECO:0000313" key="2">
    <source>
        <dbReference type="EMBL" id="PRY55274.1"/>
    </source>
</evidence>
<evidence type="ECO:0000313" key="3">
    <source>
        <dbReference type="Proteomes" id="UP000238034"/>
    </source>
</evidence>
<dbReference type="InterPro" id="IPR009061">
    <property type="entry name" value="DNA-bd_dom_put_sf"/>
</dbReference>
<accession>A0A2T0UBK7</accession>
<comment type="caution">
    <text evidence="2">The sequence shown here is derived from an EMBL/GenBank/DDBJ whole genome shotgun (WGS) entry which is preliminary data.</text>
</comment>
<proteinExistence type="predicted"/>
<dbReference type="Pfam" id="PF12728">
    <property type="entry name" value="HTH_17"/>
    <property type="match status" value="1"/>
</dbReference>
<name>A0A2T0UBK7_9SPHI</name>
<dbReference type="OrthoDB" id="798220at2"/>
<gene>
    <name evidence="2" type="ORF">B0I27_101243</name>
</gene>
<protein>
    <submittedName>
        <fullName evidence="2">Excisionase family DNA binding protein</fullName>
    </submittedName>
</protein>
<dbReference type="EMBL" id="PVTH01000001">
    <property type="protein sequence ID" value="PRY55274.1"/>
    <property type="molecule type" value="Genomic_DNA"/>
</dbReference>
<sequence>MMNNQVSSYKMKNHLLSLSRNVFKAVNLFDSLLSQTFVILSELREIRQLLFEQRPAGEELRVFSVAEAAEKLHVKPRTLRTWVAQGKLTSILIGRKFYYKVSEILPNP</sequence>
<dbReference type="SUPFAM" id="SSF46955">
    <property type="entry name" value="Putative DNA-binding domain"/>
    <property type="match status" value="1"/>
</dbReference>
<reference evidence="2 3" key="1">
    <citation type="submission" date="2018-03" db="EMBL/GenBank/DDBJ databases">
        <title>Genomic Encyclopedia of Type Strains, Phase III (KMG-III): the genomes of soil and plant-associated and newly described type strains.</title>
        <authorList>
            <person name="Whitman W."/>
        </authorList>
    </citation>
    <scope>NUCLEOTIDE SEQUENCE [LARGE SCALE GENOMIC DNA]</scope>
    <source>
        <strain evidence="2 3">CGMCC 1.9313</strain>
    </source>
</reference>
<evidence type="ECO:0000259" key="1">
    <source>
        <dbReference type="Pfam" id="PF12728"/>
    </source>
</evidence>
<keyword evidence="3" id="KW-1185">Reference proteome</keyword>